<dbReference type="Pfam" id="PF01593">
    <property type="entry name" value="Amino_oxidase"/>
    <property type="match status" value="1"/>
</dbReference>
<dbReference type="SUPFAM" id="SSF51905">
    <property type="entry name" value="FAD/NAD(P)-binding domain"/>
    <property type="match status" value="1"/>
</dbReference>
<dbReference type="GO" id="GO:0016491">
    <property type="term" value="F:oxidoreductase activity"/>
    <property type="evidence" value="ECO:0007669"/>
    <property type="project" value="InterPro"/>
</dbReference>
<comment type="caution">
    <text evidence="2">The sequence shown here is derived from an EMBL/GenBank/DDBJ whole genome shotgun (WGS) entry which is preliminary data.</text>
</comment>
<dbReference type="Gene3D" id="3.50.50.60">
    <property type="entry name" value="FAD/NAD(P)-binding domain"/>
    <property type="match status" value="1"/>
</dbReference>
<reference evidence="2 3" key="1">
    <citation type="journal article" date="2012" name="J. Bacteriol.">
        <title>Genome Sequence of the Filamentous Bacterium Fibrisoma limi BUZ 3T.</title>
        <authorList>
            <person name="Filippini M."/>
            <person name="Qi W."/>
            <person name="Jaenicke S."/>
            <person name="Goesmann A."/>
            <person name="Smits T.H."/>
            <person name="Bagheri H.C."/>
        </authorList>
    </citation>
    <scope>NUCLEOTIDE SEQUENCE [LARGE SCALE GENOMIC DNA]</scope>
    <source>
        <strain evidence="3">BUZ 3T</strain>
    </source>
</reference>
<protein>
    <recommendedName>
        <fullName evidence="1">Amine oxidase domain-containing protein</fullName>
    </recommendedName>
</protein>
<keyword evidence="3" id="KW-1185">Reference proteome</keyword>
<dbReference type="Pfam" id="PF13450">
    <property type="entry name" value="NAD_binding_8"/>
    <property type="match status" value="1"/>
</dbReference>
<gene>
    <name evidence="2" type="ORF">BN8_01240</name>
</gene>
<dbReference type="PANTHER" id="PTHR16128">
    <property type="entry name" value="FAD/NAD(P)-BINDING OXIDOREDUCTASE FAMILY PROTEIN"/>
    <property type="match status" value="1"/>
</dbReference>
<dbReference type="RefSeq" id="WP_009280838.1">
    <property type="nucleotide sequence ID" value="NZ_CAIT01000005.1"/>
</dbReference>
<evidence type="ECO:0000313" key="3">
    <source>
        <dbReference type="Proteomes" id="UP000009309"/>
    </source>
</evidence>
<feature type="domain" description="Amine oxidase" evidence="1">
    <location>
        <begin position="79"/>
        <end position="310"/>
    </location>
</feature>
<dbReference type="AlphaFoldDB" id="I2GEC9"/>
<accession>I2GEC9</accession>
<dbReference type="Proteomes" id="UP000009309">
    <property type="component" value="Unassembled WGS sequence"/>
</dbReference>
<dbReference type="Gene3D" id="3.90.660.10">
    <property type="match status" value="1"/>
</dbReference>
<dbReference type="InterPro" id="IPR002937">
    <property type="entry name" value="Amino_oxidase"/>
</dbReference>
<dbReference type="EMBL" id="CAIT01000005">
    <property type="protein sequence ID" value="CCH52254.1"/>
    <property type="molecule type" value="Genomic_DNA"/>
</dbReference>
<dbReference type="eggNOG" id="COG3380">
    <property type="taxonomic scope" value="Bacteria"/>
</dbReference>
<organism evidence="2 3">
    <name type="scientific">Fibrisoma limi BUZ 3</name>
    <dbReference type="NCBI Taxonomy" id="1185876"/>
    <lineage>
        <taxon>Bacteria</taxon>
        <taxon>Pseudomonadati</taxon>
        <taxon>Bacteroidota</taxon>
        <taxon>Cytophagia</taxon>
        <taxon>Cytophagales</taxon>
        <taxon>Spirosomataceae</taxon>
        <taxon>Fibrisoma</taxon>
    </lineage>
</organism>
<proteinExistence type="predicted"/>
<dbReference type="InterPro" id="IPR036188">
    <property type="entry name" value="FAD/NAD-bd_sf"/>
</dbReference>
<name>I2GEC9_9BACT</name>
<dbReference type="PANTHER" id="PTHR16128:SF5">
    <property type="entry name" value="FAD_NAD(P)-BINDING OXIDOREDUCTASE FAMILY PROTEIN"/>
    <property type="match status" value="1"/>
</dbReference>
<evidence type="ECO:0000313" key="2">
    <source>
        <dbReference type="EMBL" id="CCH52254.1"/>
    </source>
</evidence>
<dbReference type="STRING" id="1185876.BN8_01240"/>
<evidence type="ECO:0000259" key="1">
    <source>
        <dbReference type="Pfam" id="PF01593"/>
    </source>
</evidence>
<sequence>MPTSLIIGAGMSGLSAARELARTGWTVTVIDKGRGVGGRMATRRLEQARADHGAQYFSAKTPAFQAYVQELLAEDVVNEWRLPDADHPRYIGRDGMSTVAKQLARDLDVRTGERAVNIEKTEAGCLVLTETGGRYEADSLLVTIPVPQALTLFNDSGLMLSDSEQAVLATIVYKPCLAVIVALNKPSRIPSPGILRFDEGPVSWVADNQQKGISPNQPSVTIHASHAFSQDHLEDDLNAVGRELIDQLPEFLPADAVATYQVHRWRYSQADQRHDESFLQINAPFPLLIGGDGFGMGNVEGAFQSGYEMAHWLMQKV</sequence>
<dbReference type="OrthoDB" id="56323at2"/>